<dbReference type="Pfam" id="PF00887">
    <property type="entry name" value="ACBP"/>
    <property type="match status" value="1"/>
</dbReference>
<proteinExistence type="inferred from homology"/>
<evidence type="ECO:0000256" key="2">
    <source>
        <dbReference type="ARBA" id="ARBA00023121"/>
    </source>
</evidence>
<dbReference type="SUPFAM" id="SSF47027">
    <property type="entry name" value="Acyl-CoA binding protein"/>
    <property type="match status" value="1"/>
</dbReference>
<dbReference type="PANTHER" id="PTHR23310:SF62">
    <property type="entry name" value="ACYL-COA BINDING PROTEIN 1, ISOFORM A"/>
    <property type="match status" value="1"/>
</dbReference>
<dbReference type="InterPro" id="IPR014352">
    <property type="entry name" value="FERM/acyl-CoA-bd_prot_sf"/>
</dbReference>
<dbReference type="GO" id="GO:0006631">
    <property type="term" value="P:fatty acid metabolic process"/>
    <property type="evidence" value="ECO:0007669"/>
    <property type="project" value="TreeGrafter"/>
</dbReference>
<comment type="similarity">
    <text evidence="1">Belongs to the ACBP family.</text>
</comment>
<sequence>MVTKVEQHVIILISDTTKNHSKPMTLESSRMHYDVRNTKLILEASHTHWDMVMQEEFEQFAKKAKTSPQTTTNENLLIIYGLFKHSNIGPINTHKAKWDAWMAVEGKSKEEAMSDYITKVRQLLEEADLLAREHCHVLLSNFVLEAPNNSL</sequence>
<reference evidence="4" key="1">
    <citation type="submission" date="2018-05" db="EMBL/GenBank/DDBJ databases">
        <title>Draft genome of Mucuna pruriens seed.</title>
        <authorList>
            <person name="Nnadi N.E."/>
            <person name="Vos R."/>
            <person name="Hasami M.H."/>
            <person name="Devisetty U.K."/>
            <person name="Aguiy J.C."/>
        </authorList>
    </citation>
    <scope>NUCLEOTIDE SEQUENCE [LARGE SCALE GENOMIC DNA]</scope>
    <source>
        <strain evidence="4">JCA_2017</strain>
    </source>
</reference>
<dbReference type="AlphaFoldDB" id="A0A371E6J7"/>
<evidence type="ECO:0000259" key="3">
    <source>
        <dbReference type="PROSITE" id="PS51228"/>
    </source>
</evidence>
<dbReference type="PRINTS" id="PR00689">
    <property type="entry name" value="ACOABINDINGP"/>
</dbReference>
<organism evidence="4 5">
    <name type="scientific">Mucuna pruriens</name>
    <name type="common">Velvet bean</name>
    <name type="synonym">Dolichos pruriens</name>
    <dbReference type="NCBI Taxonomy" id="157652"/>
    <lineage>
        <taxon>Eukaryota</taxon>
        <taxon>Viridiplantae</taxon>
        <taxon>Streptophyta</taxon>
        <taxon>Embryophyta</taxon>
        <taxon>Tracheophyta</taxon>
        <taxon>Spermatophyta</taxon>
        <taxon>Magnoliopsida</taxon>
        <taxon>eudicotyledons</taxon>
        <taxon>Gunneridae</taxon>
        <taxon>Pentapetalae</taxon>
        <taxon>rosids</taxon>
        <taxon>fabids</taxon>
        <taxon>Fabales</taxon>
        <taxon>Fabaceae</taxon>
        <taxon>Papilionoideae</taxon>
        <taxon>50 kb inversion clade</taxon>
        <taxon>NPAAA clade</taxon>
        <taxon>indigoferoid/millettioid clade</taxon>
        <taxon>Phaseoleae</taxon>
        <taxon>Mucuna</taxon>
    </lineage>
</organism>
<dbReference type="Proteomes" id="UP000257109">
    <property type="component" value="Unassembled WGS sequence"/>
</dbReference>
<evidence type="ECO:0000256" key="1">
    <source>
        <dbReference type="ARBA" id="ARBA00005567"/>
    </source>
</evidence>
<dbReference type="PROSITE" id="PS51228">
    <property type="entry name" value="ACB_2"/>
    <property type="match status" value="1"/>
</dbReference>
<gene>
    <name evidence="4" type="primary">ACABP</name>
    <name evidence="4" type="ORF">CR513_60098</name>
</gene>
<dbReference type="InterPro" id="IPR000582">
    <property type="entry name" value="Acyl-CoA-binding_protein"/>
</dbReference>
<comment type="caution">
    <text evidence="4">The sequence shown here is derived from an EMBL/GenBank/DDBJ whole genome shotgun (WGS) entry which is preliminary data.</text>
</comment>
<protein>
    <submittedName>
        <fullName evidence="4">Acyl-CoA-binding protein</fullName>
    </submittedName>
</protein>
<dbReference type="OrthoDB" id="1398071at2759"/>
<evidence type="ECO:0000313" key="5">
    <source>
        <dbReference type="Proteomes" id="UP000257109"/>
    </source>
</evidence>
<dbReference type="GO" id="GO:0000062">
    <property type="term" value="F:fatty-acyl-CoA binding"/>
    <property type="evidence" value="ECO:0007669"/>
    <property type="project" value="InterPro"/>
</dbReference>
<keyword evidence="2" id="KW-0446">Lipid-binding</keyword>
<keyword evidence="5" id="KW-1185">Reference proteome</keyword>
<name>A0A371E6J7_MUCPR</name>
<feature type="domain" description="ACB" evidence="3">
    <location>
        <begin position="53"/>
        <end position="129"/>
    </location>
</feature>
<dbReference type="PANTHER" id="PTHR23310">
    <property type="entry name" value="ACYL-COA-BINDING PROTEIN, ACBP"/>
    <property type="match status" value="1"/>
</dbReference>
<dbReference type="Gene3D" id="1.20.80.10">
    <property type="match status" value="1"/>
</dbReference>
<dbReference type="InterPro" id="IPR035984">
    <property type="entry name" value="Acyl-CoA-binding_sf"/>
</dbReference>
<dbReference type="EMBL" id="QJKJ01016005">
    <property type="protein sequence ID" value="RDX61654.1"/>
    <property type="molecule type" value="Genomic_DNA"/>
</dbReference>
<evidence type="ECO:0000313" key="4">
    <source>
        <dbReference type="EMBL" id="RDX61654.1"/>
    </source>
</evidence>
<accession>A0A371E6J7</accession>
<dbReference type="STRING" id="157652.A0A371E6J7"/>